<accession>J9FZJ8</accession>
<evidence type="ECO:0000313" key="2">
    <source>
        <dbReference type="EMBL" id="EJW94972.1"/>
    </source>
</evidence>
<reference evidence="2" key="1">
    <citation type="journal article" date="2012" name="PLoS ONE">
        <title>Gene sets for utilization of primary and secondary nutrition supplies in the distal gut of endangered iberian lynx.</title>
        <authorList>
            <person name="Alcaide M."/>
            <person name="Messina E."/>
            <person name="Richter M."/>
            <person name="Bargiela R."/>
            <person name="Peplies J."/>
            <person name="Huws S.A."/>
            <person name="Newbold C.J."/>
            <person name="Golyshin P.N."/>
            <person name="Simon M.A."/>
            <person name="Lopez G."/>
            <person name="Yakimov M.M."/>
            <person name="Ferrer M."/>
        </authorList>
    </citation>
    <scope>NUCLEOTIDE SEQUENCE</scope>
</reference>
<keyword evidence="1" id="KW-0812">Transmembrane</keyword>
<gene>
    <name evidence="2" type="ORF">EVA_16921</name>
</gene>
<comment type="caution">
    <text evidence="2">The sequence shown here is derived from an EMBL/GenBank/DDBJ whole genome shotgun (WGS) entry which is preliminary data.</text>
</comment>
<feature type="non-terminal residue" evidence="2">
    <location>
        <position position="1"/>
    </location>
</feature>
<evidence type="ECO:0000256" key="1">
    <source>
        <dbReference type="SAM" id="Phobius"/>
    </source>
</evidence>
<sequence length="28" mass="2861">IVLHSLNGVLTVLIIIGMGAFLVTPGLV</sequence>
<dbReference type="AlphaFoldDB" id="J9FZJ8"/>
<organism evidence="2">
    <name type="scientific">gut metagenome</name>
    <dbReference type="NCBI Taxonomy" id="749906"/>
    <lineage>
        <taxon>unclassified sequences</taxon>
        <taxon>metagenomes</taxon>
        <taxon>organismal metagenomes</taxon>
    </lineage>
</organism>
<keyword evidence="1" id="KW-0472">Membrane</keyword>
<name>J9FZJ8_9ZZZZ</name>
<dbReference type="EMBL" id="AMCI01006075">
    <property type="protein sequence ID" value="EJW94972.1"/>
    <property type="molecule type" value="Genomic_DNA"/>
</dbReference>
<proteinExistence type="predicted"/>
<feature type="transmembrane region" description="Helical" evidence="1">
    <location>
        <begin position="6"/>
        <end position="27"/>
    </location>
</feature>
<keyword evidence="1" id="KW-1133">Transmembrane helix</keyword>
<protein>
    <submittedName>
        <fullName evidence="2">Uncharacterized protein</fullName>
    </submittedName>
</protein>